<proteinExistence type="inferred from homology"/>
<evidence type="ECO:0000259" key="8">
    <source>
        <dbReference type="Pfam" id="PF25967"/>
    </source>
</evidence>
<feature type="domain" description="Multidrug resistance protein MdtA-like C-terminal permuted SH3" evidence="8">
    <location>
        <begin position="383"/>
        <end position="441"/>
    </location>
</feature>
<dbReference type="Gene3D" id="2.40.30.170">
    <property type="match status" value="1"/>
</dbReference>
<evidence type="ECO:0000256" key="3">
    <source>
        <dbReference type="ARBA" id="ARBA00022448"/>
    </source>
</evidence>
<dbReference type="Proteomes" id="UP000629098">
    <property type="component" value="Unassembled WGS sequence"/>
</dbReference>
<comment type="similarity">
    <text evidence="2">Belongs to the membrane fusion protein (MFP) (TC 8.A.1) family.</text>
</comment>
<evidence type="ECO:0000313" key="9">
    <source>
        <dbReference type="EMBL" id="MBD2775363.1"/>
    </source>
</evidence>
<evidence type="ECO:0000259" key="6">
    <source>
        <dbReference type="Pfam" id="PF25917"/>
    </source>
</evidence>
<dbReference type="AlphaFoldDB" id="A0A8J6XYF0"/>
<name>A0A8J6XYF0_9CYAN</name>
<dbReference type="InterPro" id="IPR006143">
    <property type="entry name" value="RND_pump_MFP"/>
</dbReference>
<gene>
    <name evidence="9" type="ORF">ICL16_25710</name>
</gene>
<evidence type="ECO:0000256" key="4">
    <source>
        <dbReference type="SAM" id="MobiDB-lite"/>
    </source>
</evidence>
<evidence type="ECO:0000259" key="7">
    <source>
        <dbReference type="Pfam" id="PF25944"/>
    </source>
</evidence>
<keyword evidence="5" id="KW-0472">Membrane</keyword>
<keyword evidence="5" id="KW-1133">Transmembrane helix</keyword>
<evidence type="ECO:0000313" key="10">
    <source>
        <dbReference type="Proteomes" id="UP000629098"/>
    </source>
</evidence>
<keyword evidence="5" id="KW-0812">Transmembrane</keyword>
<dbReference type="FunFam" id="2.40.420.20:FF:000001">
    <property type="entry name" value="Efflux RND transporter periplasmic adaptor subunit"/>
    <property type="match status" value="1"/>
</dbReference>
<dbReference type="GO" id="GO:1990281">
    <property type="term" value="C:efflux pump complex"/>
    <property type="evidence" value="ECO:0007669"/>
    <property type="project" value="TreeGrafter"/>
</dbReference>
<dbReference type="EMBL" id="JACXAE010000078">
    <property type="protein sequence ID" value="MBD2775363.1"/>
    <property type="molecule type" value="Genomic_DNA"/>
</dbReference>
<evidence type="ECO:0000256" key="2">
    <source>
        <dbReference type="ARBA" id="ARBA00009477"/>
    </source>
</evidence>
<feature type="transmembrane region" description="Helical" evidence="5">
    <location>
        <begin position="29"/>
        <end position="47"/>
    </location>
</feature>
<dbReference type="InterPro" id="IPR058627">
    <property type="entry name" value="MdtA-like_C"/>
</dbReference>
<comment type="subcellular location">
    <subcellularLocation>
        <location evidence="1">Cell membrane</location>
    </subcellularLocation>
</comment>
<feature type="domain" description="Multidrug resistance protein MdtA-like beta-barrel" evidence="7">
    <location>
        <begin position="298"/>
        <end position="379"/>
    </location>
</feature>
<protein>
    <submittedName>
        <fullName evidence="9">Efflux RND transporter periplasmic adaptor subunit</fullName>
    </submittedName>
</protein>
<evidence type="ECO:0000256" key="5">
    <source>
        <dbReference type="SAM" id="Phobius"/>
    </source>
</evidence>
<feature type="domain" description="Multidrug resistance protein MdtA-like barrel-sandwich hybrid" evidence="6">
    <location>
        <begin position="96"/>
        <end position="293"/>
    </location>
</feature>
<dbReference type="Gene3D" id="1.10.287.470">
    <property type="entry name" value="Helix hairpin bin"/>
    <property type="match status" value="3"/>
</dbReference>
<dbReference type="GO" id="GO:0015562">
    <property type="term" value="F:efflux transmembrane transporter activity"/>
    <property type="evidence" value="ECO:0007669"/>
    <property type="project" value="TreeGrafter"/>
</dbReference>
<dbReference type="PANTHER" id="PTHR30469">
    <property type="entry name" value="MULTIDRUG RESISTANCE PROTEIN MDTA"/>
    <property type="match status" value="1"/>
</dbReference>
<dbReference type="GO" id="GO:0030313">
    <property type="term" value="C:cell envelope"/>
    <property type="evidence" value="ECO:0007669"/>
    <property type="project" value="UniProtKB-SubCell"/>
</dbReference>
<dbReference type="Gene3D" id="2.40.50.100">
    <property type="match status" value="2"/>
</dbReference>
<dbReference type="PANTHER" id="PTHR30469:SF36">
    <property type="entry name" value="BLL3903 PROTEIN"/>
    <property type="match status" value="1"/>
</dbReference>
<keyword evidence="3" id="KW-0813">Transport</keyword>
<reference evidence="9" key="1">
    <citation type="submission" date="2020-09" db="EMBL/GenBank/DDBJ databases">
        <title>Iningainema tapete sp. nov. (Scytonemataceae, Cyanobacteria) from greenhouses in central Florida (USA) produces two types of nodularin with biosynthetic potential for microcystin-LR and anabaenopeptins.</title>
        <authorList>
            <person name="Berthold D.E."/>
            <person name="Lefler F.W."/>
            <person name="Huang I.-S."/>
            <person name="Abdulla H."/>
            <person name="Zimba P.V."/>
            <person name="Laughinghouse H.D. IV."/>
        </authorList>
    </citation>
    <scope>NUCLEOTIDE SEQUENCE</scope>
    <source>
        <strain evidence="9">BLCCT55</strain>
    </source>
</reference>
<dbReference type="Gene3D" id="2.40.420.20">
    <property type="match status" value="1"/>
</dbReference>
<dbReference type="SUPFAM" id="SSF111369">
    <property type="entry name" value="HlyD-like secretion proteins"/>
    <property type="match status" value="2"/>
</dbReference>
<evidence type="ECO:0000256" key="1">
    <source>
        <dbReference type="ARBA" id="ARBA00004236"/>
    </source>
</evidence>
<accession>A0A8J6XYF0</accession>
<feature type="region of interest" description="Disordered" evidence="4">
    <location>
        <begin position="1"/>
        <end position="21"/>
    </location>
</feature>
<keyword evidence="10" id="KW-1185">Reference proteome</keyword>
<feature type="compositionally biased region" description="Basic and acidic residues" evidence="4">
    <location>
        <begin position="10"/>
        <end position="21"/>
    </location>
</feature>
<dbReference type="InterPro" id="IPR058626">
    <property type="entry name" value="MdtA-like_b-barrel"/>
</dbReference>
<dbReference type="Pfam" id="PF25944">
    <property type="entry name" value="Beta-barrel_RND"/>
    <property type="match status" value="1"/>
</dbReference>
<dbReference type="Pfam" id="PF25917">
    <property type="entry name" value="BSH_RND"/>
    <property type="match status" value="1"/>
</dbReference>
<dbReference type="Pfam" id="PF25967">
    <property type="entry name" value="RND-MFP_C"/>
    <property type="match status" value="1"/>
</dbReference>
<dbReference type="InterPro" id="IPR058625">
    <property type="entry name" value="MdtA-like_BSH"/>
</dbReference>
<comment type="caution">
    <text evidence="9">The sequence shown here is derived from an EMBL/GenBank/DDBJ whole genome shotgun (WGS) entry which is preliminary data.</text>
</comment>
<sequence length="470" mass="50314">MQDNFPTESTAEHQFEFKSTKEGRNTKRIGALLVGVTLLGALGYYGINTLGHNQNKTDKSEARRRPQVTPVKVASVTQKTVPVQLQAIGNVQAESTVSVTPQVGGKITGVYFKKGQDVKKGQLLFTLDDQTQQAAIQQAKGTLARDLAQVQQYRAALAKDLTLVGQAQANLAKDQAQAQYAQAQAIRYGNLLKEGAVSKDQAQQYSTNAQATAATLQADRQAIANAQASLKVDQAQIQNAEGVVSADEGVLKNAQVQLSYTKIYAPIDGRAGDILVNQGNVVAANSTNPLLTIYKINPIQVSFAVPEANLPEIQKYMKNNKLTVDVTPNNKAQPIRGVLAFVNNKVDNTTGTIQLMGEFNNANGQLWPGQYVNTTLKLTQEPNARVVPSQAVQNGPNGQFVFVVKPDKTVENVPVTVGSTIDGLSVIKSGLQPGQQVVTDGQANLVTGNQVCGPSIGKCPQGMGSRKRKK</sequence>
<dbReference type="RefSeq" id="WP_190833643.1">
    <property type="nucleotide sequence ID" value="NZ_CAWPPI010000078.1"/>
</dbReference>
<organism evidence="9 10">
    <name type="scientific">Iningainema tapete BLCC-T55</name>
    <dbReference type="NCBI Taxonomy" id="2748662"/>
    <lineage>
        <taxon>Bacteria</taxon>
        <taxon>Bacillati</taxon>
        <taxon>Cyanobacteriota</taxon>
        <taxon>Cyanophyceae</taxon>
        <taxon>Nostocales</taxon>
        <taxon>Scytonemataceae</taxon>
        <taxon>Iningainema tapete</taxon>
    </lineage>
</organism>
<dbReference type="NCBIfam" id="TIGR01730">
    <property type="entry name" value="RND_mfp"/>
    <property type="match status" value="1"/>
</dbReference>